<keyword evidence="1" id="KW-1133">Transmembrane helix</keyword>
<feature type="transmembrane region" description="Helical" evidence="1">
    <location>
        <begin position="117"/>
        <end position="138"/>
    </location>
</feature>
<protein>
    <submittedName>
        <fullName evidence="2">Uncharacterized protein</fullName>
    </submittedName>
</protein>
<sequence length="411" mass="41534">MHDEQTTYAGLAGWQATGLAVAAAAMAARTGLGSLIGAIILLPVVYALVRLRRHAPNAASTAELVGSAVGPRGAAFALILQVSGYALIAVTAAQTIALFLVPPEPSEDPFGPPQFNAWLWSLWAVAAIAAAATAVFALSDRMVATLAAVLAACGLLIQFYYGLAVIARGLSGSTSGQPVDAAAAPTGLVAAGTLALAAVSLAGFEVVTARTRRESTNGWPMGLGVGAVTLVAVIGWWACQHSGFGAGSLDGSSFGLAVMDFYGDTGMQIVDVGTAMFIAAALVALLWGIAKATERLGTRVPSDAVFGGAVVAMVVLAIVVIHARWTLGYVGGLVLFALYGLVLIANSRIAADGVVSWWLRLIMPIVFAAVVLVPLAWAEFDTSAVKPVAVAAAVIAAAAGAAVAGTRSRAG</sequence>
<dbReference type="RefSeq" id="WP_263997376.1">
    <property type="nucleotide sequence ID" value="NZ_JACKVK010000009.1"/>
</dbReference>
<gene>
    <name evidence="2" type="ORF">H7K45_18530</name>
</gene>
<feature type="transmembrane region" description="Helical" evidence="1">
    <location>
        <begin position="145"/>
        <end position="167"/>
    </location>
</feature>
<keyword evidence="1" id="KW-0472">Membrane</keyword>
<keyword evidence="1" id="KW-0812">Transmembrane</keyword>
<feature type="transmembrane region" description="Helical" evidence="1">
    <location>
        <begin position="384"/>
        <end position="405"/>
    </location>
</feature>
<feature type="transmembrane region" description="Helical" evidence="1">
    <location>
        <begin position="269"/>
        <end position="290"/>
    </location>
</feature>
<keyword evidence="3" id="KW-1185">Reference proteome</keyword>
<comment type="caution">
    <text evidence="2">The sequence shown here is derived from an EMBL/GenBank/DDBJ whole genome shotgun (WGS) entry which is preliminary data.</text>
</comment>
<dbReference type="EMBL" id="JACKVK010000009">
    <property type="protein sequence ID" value="MCV7422544.1"/>
    <property type="molecule type" value="Genomic_DNA"/>
</dbReference>
<proteinExistence type="predicted"/>
<feature type="transmembrane region" description="Helical" evidence="1">
    <location>
        <begin position="187"/>
        <end position="207"/>
    </location>
</feature>
<feature type="transmembrane region" description="Helical" evidence="1">
    <location>
        <begin position="74"/>
        <end position="97"/>
    </location>
</feature>
<feature type="transmembrane region" description="Helical" evidence="1">
    <location>
        <begin position="32"/>
        <end position="49"/>
    </location>
</feature>
<reference evidence="2" key="1">
    <citation type="submission" date="2020-07" db="EMBL/GenBank/DDBJ databases">
        <authorList>
            <person name="Pettersson B.M.F."/>
            <person name="Behra P.R.K."/>
            <person name="Ramesh M."/>
            <person name="Das S."/>
            <person name="Dasgupta S."/>
            <person name="Kirsebom L.A."/>
        </authorList>
    </citation>
    <scope>NUCLEOTIDE SEQUENCE</scope>
    <source>
        <strain evidence="2">DSM 44838</strain>
    </source>
</reference>
<name>A0A9X2Z4T8_9MYCO</name>
<dbReference type="Proteomes" id="UP001141629">
    <property type="component" value="Unassembled WGS sequence"/>
</dbReference>
<accession>A0A9X2Z4T8</accession>
<organism evidence="2 3">
    <name type="scientific">Mycobacterium yunnanensis</name>
    <dbReference type="NCBI Taxonomy" id="368477"/>
    <lineage>
        <taxon>Bacteria</taxon>
        <taxon>Bacillati</taxon>
        <taxon>Actinomycetota</taxon>
        <taxon>Actinomycetes</taxon>
        <taxon>Mycobacteriales</taxon>
        <taxon>Mycobacteriaceae</taxon>
        <taxon>Mycobacterium</taxon>
    </lineage>
</organism>
<feature type="transmembrane region" description="Helical" evidence="1">
    <location>
        <begin position="302"/>
        <end position="321"/>
    </location>
</feature>
<dbReference type="AlphaFoldDB" id="A0A9X2Z4T8"/>
<feature type="transmembrane region" description="Helical" evidence="1">
    <location>
        <begin position="357"/>
        <end position="378"/>
    </location>
</feature>
<evidence type="ECO:0000313" key="3">
    <source>
        <dbReference type="Proteomes" id="UP001141629"/>
    </source>
</evidence>
<evidence type="ECO:0000256" key="1">
    <source>
        <dbReference type="SAM" id="Phobius"/>
    </source>
</evidence>
<feature type="transmembrane region" description="Helical" evidence="1">
    <location>
        <begin position="219"/>
        <end position="238"/>
    </location>
</feature>
<feature type="transmembrane region" description="Helical" evidence="1">
    <location>
        <begin position="327"/>
        <end position="345"/>
    </location>
</feature>
<reference evidence="2" key="2">
    <citation type="journal article" date="2022" name="BMC Genomics">
        <title>Comparative genome analysis of mycobacteria focusing on tRNA and non-coding RNA.</title>
        <authorList>
            <person name="Behra P.R.K."/>
            <person name="Pettersson B.M.F."/>
            <person name="Ramesh M."/>
            <person name="Das S."/>
            <person name="Dasgupta S."/>
            <person name="Kirsebom L.A."/>
        </authorList>
    </citation>
    <scope>NUCLEOTIDE SEQUENCE</scope>
    <source>
        <strain evidence="2">DSM 44838</strain>
    </source>
</reference>
<evidence type="ECO:0000313" key="2">
    <source>
        <dbReference type="EMBL" id="MCV7422544.1"/>
    </source>
</evidence>